<evidence type="ECO:0000256" key="7">
    <source>
        <dbReference type="PIRNR" id="PIRNR016636"/>
    </source>
</evidence>
<feature type="transmembrane region" description="Helical" evidence="8">
    <location>
        <begin position="28"/>
        <end position="60"/>
    </location>
</feature>
<evidence type="ECO:0000313" key="10">
    <source>
        <dbReference type="Proteomes" id="UP000628463"/>
    </source>
</evidence>
<evidence type="ECO:0000256" key="6">
    <source>
        <dbReference type="ARBA" id="ARBA00023136"/>
    </source>
</evidence>
<feature type="transmembrane region" description="Helical" evidence="8">
    <location>
        <begin position="5"/>
        <end position="22"/>
    </location>
</feature>
<comment type="similarity">
    <text evidence="2 7">Belongs to the membrane-bound acyltransferase family.</text>
</comment>
<keyword evidence="5 8" id="KW-1133">Transmembrane helix</keyword>
<proteinExistence type="inferred from homology"/>
<keyword evidence="6 7" id="KW-0472">Membrane</keyword>
<dbReference type="InterPro" id="IPR051085">
    <property type="entry name" value="MB_O-acyltransferase"/>
</dbReference>
<keyword evidence="7" id="KW-0012">Acyltransferase</keyword>
<dbReference type="PIRSF" id="PIRSF500217">
    <property type="entry name" value="AlgI"/>
    <property type="match status" value="1"/>
</dbReference>
<feature type="transmembrane region" description="Helical" evidence="8">
    <location>
        <begin position="100"/>
        <end position="119"/>
    </location>
</feature>
<dbReference type="InterPro" id="IPR028362">
    <property type="entry name" value="AlgI"/>
</dbReference>
<evidence type="ECO:0000256" key="8">
    <source>
        <dbReference type="SAM" id="Phobius"/>
    </source>
</evidence>
<gene>
    <name evidence="9" type="ORF">H8S01_04260</name>
</gene>
<dbReference type="InterPro" id="IPR004299">
    <property type="entry name" value="MBOAT_fam"/>
</dbReference>
<protein>
    <submittedName>
        <fullName evidence="9">MBOAT family protein</fullName>
    </submittedName>
</protein>
<keyword evidence="10" id="KW-1185">Reference proteome</keyword>
<evidence type="ECO:0000256" key="1">
    <source>
        <dbReference type="ARBA" id="ARBA00004651"/>
    </source>
</evidence>
<dbReference type="EMBL" id="JACOPD010000002">
    <property type="protein sequence ID" value="MBC5680174.1"/>
    <property type="molecule type" value="Genomic_DNA"/>
</dbReference>
<dbReference type="Proteomes" id="UP000628463">
    <property type="component" value="Unassembled WGS sequence"/>
</dbReference>
<evidence type="ECO:0000256" key="4">
    <source>
        <dbReference type="ARBA" id="ARBA00022692"/>
    </source>
</evidence>
<comment type="subcellular location">
    <subcellularLocation>
        <location evidence="1">Cell membrane</location>
        <topology evidence="1">Multi-pass membrane protein</topology>
    </subcellularLocation>
</comment>
<keyword evidence="4 8" id="KW-0812">Transmembrane</keyword>
<reference evidence="9 10" key="1">
    <citation type="submission" date="2020-08" db="EMBL/GenBank/DDBJ databases">
        <title>Genome public.</title>
        <authorList>
            <person name="Liu C."/>
            <person name="Sun Q."/>
        </authorList>
    </citation>
    <scope>NUCLEOTIDE SEQUENCE [LARGE SCALE GENOMIC DNA]</scope>
    <source>
        <strain evidence="9 10">NSJ-43</strain>
    </source>
</reference>
<feature type="transmembrane region" description="Helical" evidence="8">
    <location>
        <begin position="131"/>
        <end position="151"/>
    </location>
</feature>
<dbReference type="SUPFAM" id="SSF81665">
    <property type="entry name" value="Calcium ATPase, transmembrane domain M"/>
    <property type="match status" value="1"/>
</dbReference>
<evidence type="ECO:0000256" key="3">
    <source>
        <dbReference type="ARBA" id="ARBA00022475"/>
    </source>
</evidence>
<feature type="transmembrane region" description="Helical" evidence="8">
    <location>
        <begin position="454"/>
        <end position="473"/>
    </location>
</feature>
<sequence>MLFTSVSFVIFVAAVLLMYYIVPKKWQWIMLLCANVCFYLQAGVRGAIFMIATIISTYFCSRMIEKAFDRQKLAMEKLKDLMTKEQKKAYKAKTKKNQRMWMVLCILFNFGILAVLKYTNLFISFTSLKPVNFILPMGISFYTFQSMGYIIDVYRGVTEAENNIFKFALFVSFFPQLMQGPISRWKDLKETLFEEHSFSWERFESGIQRIIWGYFKKMVIADRAAIGLATITSDFSKYTGAYAFLGMLIYAVELYADFTGGIDITIGIAELFGIRLPENFRQPFFSKSLAEYWRRWHITLCAWFKDYVFYPISMSKKMNKASKWLKKHVSTGIGQRFPIYTATIVVWFVTGMWHGASWNFIVWGLLNGIIMLASQELEPVYAKVDGKLHLKKYTAYKVFEIIRTTAIVCVLQMLDYHRNIADAFRQFISMFTTANYASVFGSGMFNIGLSLPDYILLLAGVIIMYIVSFAGREESVRERLSKKSFALRFTIFLALFLGIAVFGVYGIGYESSQFIYNQF</sequence>
<dbReference type="RefSeq" id="WP_186836292.1">
    <property type="nucleotide sequence ID" value="NZ_JACOPD010000002.1"/>
</dbReference>
<evidence type="ECO:0000313" key="9">
    <source>
        <dbReference type="EMBL" id="MBC5680174.1"/>
    </source>
</evidence>
<keyword evidence="7" id="KW-0808">Transferase</keyword>
<evidence type="ECO:0000256" key="2">
    <source>
        <dbReference type="ARBA" id="ARBA00010323"/>
    </source>
</evidence>
<accession>A0ABR7FYC4</accession>
<dbReference type="Pfam" id="PF03062">
    <property type="entry name" value="MBOAT"/>
    <property type="match status" value="1"/>
</dbReference>
<dbReference type="InterPro" id="IPR023298">
    <property type="entry name" value="ATPase_P-typ_TM_dom_sf"/>
</dbReference>
<dbReference type="PANTHER" id="PTHR13285">
    <property type="entry name" value="ACYLTRANSFERASE"/>
    <property type="match status" value="1"/>
</dbReference>
<dbReference type="InterPro" id="IPR024194">
    <property type="entry name" value="Ac/AlaTfrase_AlgI/DltB"/>
</dbReference>
<keyword evidence="3 7" id="KW-1003">Cell membrane</keyword>
<comment type="caution">
    <text evidence="9">The sequence shown here is derived from an EMBL/GenBank/DDBJ whole genome shotgun (WGS) entry which is preliminary data.</text>
</comment>
<dbReference type="PIRSF" id="PIRSF016636">
    <property type="entry name" value="AlgI_DltB"/>
    <property type="match status" value="1"/>
</dbReference>
<dbReference type="PANTHER" id="PTHR13285:SF18">
    <property type="entry name" value="PROTEIN-CYSTEINE N-PALMITOYLTRANSFERASE RASP"/>
    <property type="match status" value="1"/>
</dbReference>
<name>A0ABR7FYC4_9FIRM</name>
<feature type="transmembrane region" description="Helical" evidence="8">
    <location>
        <begin position="485"/>
        <end position="507"/>
    </location>
</feature>
<organism evidence="9 10">
    <name type="scientific">Lachnospira hominis</name>
    <name type="common">ex Liu et al. 2021</name>
    <dbReference type="NCBI Taxonomy" id="2763051"/>
    <lineage>
        <taxon>Bacteria</taxon>
        <taxon>Bacillati</taxon>
        <taxon>Bacillota</taxon>
        <taxon>Clostridia</taxon>
        <taxon>Lachnospirales</taxon>
        <taxon>Lachnospiraceae</taxon>
        <taxon>Lachnospira</taxon>
    </lineage>
</organism>
<feature type="transmembrane region" description="Helical" evidence="8">
    <location>
        <begin position="427"/>
        <end position="448"/>
    </location>
</feature>
<evidence type="ECO:0000256" key="5">
    <source>
        <dbReference type="ARBA" id="ARBA00022989"/>
    </source>
</evidence>